<reference evidence="2 3" key="1">
    <citation type="submission" date="2020-03" db="EMBL/GenBank/DDBJ databases">
        <title>Two novel Motilibacter sp.</title>
        <authorList>
            <person name="Liu S."/>
        </authorList>
    </citation>
    <scope>NUCLEOTIDE SEQUENCE [LARGE SCALE GENOMIC DNA]</scope>
    <source>
        <strain evidence="2 3">E257</strain>
    </source>
</reference>
<evidence type="ECO:0000313" key="3">
    <source>
        <dbReference type="Proteomes" id="UP000800981"/>
    </source>
</evidence>
<dbReference type="PROSITE" id="PS51787">
    <property type="entry name" value="LON_N"/>
    <property type="match status" value="1"/>
</dbReference>
<proteinExistence type="predicted"/>
<dbReference type="InterPro" id="IPR003111">
    <property type="entry name" value="Lon_prtase_N"/>
</dbReference>
<organism evidence="2 3">
    <name type="scientific">Motilibacter deserti</name>
    <dbReference type="NCBI Taxonomy" id="2714956"/>
    <lineage>
        <taxon>Bacteria</taxon>
        <taxon>Bacillati</taxon>
        <taxon>Actinomycetota</taxon>
        <taxon>Actinomycetes</taxon>
        <taxon>Motilibacterales</taxon>
        <taxon>Motilibacteraceae</taxon>
        <taxon>Motilibacter</taxon>
    </lineage>
</organism>
<keyword evidence="3" id="KW-1185">Reference proteome</keyword>
<gene>
    <name evidence="2" type="ORF">G9H71_00460</name>
</gene>
<accession>A0ABX0GN53</accession>
<dbReference type="Pfam" id="PF02190">
    <property type="entry name" value="LON_substr_bdg"/>
    <property type="match status" value="1"/>
</dbReference>
<dbReference type="EMBL" id="JAANNP010000001">
    <property type="protein sequence ID" value="NHC12252.1"/>
    <property type="molecule type" value="Genomic_DNA"/>
</dbReference>
<dbReference type="Gene3D" id="1.20.58.1480">
    <property type="match status" value="1"/>
</dbReference>
<feature type="domain" description="Lon N-terminal" evidence="1">
    <location>
        <begin position="1"/>
        <end position="213"/>
    </location>
</feature>
<dbReference type="SUPFAM" id="SSF88697">
    <property type="entry name" value="PUA domain-like"/>
    <property type="match status" value="1"/>
</dbReference>
<dbReference type="Gene3D" id="2.30.130.40">
    <property type="entry name" value="LON domain-like"/>
    <property type="match status" value="1"/>
</dbReference>
<dbReference type="RefSeq" id="WP_166276319.1">
    <property type="nucleotide sequence ID" value="NZ_JAANNP010000001.1"/>
</dbReference>
<sequence>MPERLPLFPLGAVLFPGATLALHVFEERYRALVEHLLDLPADAPRSFGVVAIRSGREVGQSFTAVGEPREHLHDVGCVAEIRDVEAYSDGRYDIVTSGTRRFRLESLEPPGASGGPWTGGVVEWLPEPADGADAGRRAVAVARLLAEYVAALPASVARELPLPDGRGGLTPAALSYAVASSLVVPQDERQLLLAAPDTERRLALEARLLRRETALVSALAAVPLHAPATTLPN</sequence>
<dbReference type="Proteomes" id="UP000800981">
    <property type="component" value="Unassembled WGS sequence"/>
</dbReference>
<dbReference type="PANTHER" id="PTHR46732:SF8">
    <property type="entry name" value="ATP-DEPENDENT PROTEASE LA (LON) DOMAIN PROTEIN"/>
    <property type="match status" value="1"/>
</dbReference>
<comment type="caution">
    <text evidence="2">The sequence shown here is derived from an EMBL/GenBank/DDBJ whole genome shotgun (WGS) entry which is preliminary data.</text>
</comment>
<dbReference type="InterPro" id="IPR015947">
    <property type="entry name" value="PUA-like_sf"/>
</dbReference>
<dbReference type="SMART" id="SM00464">
    <property type="entry name" value="LON"/>
    <property type="match status" value="1"/>
</dbReference>
<evidence type="ECO:0000259" key="1">
    <source>
        <dbReference type="PROSITE" id="PS51787"/>
    </source>
</evidence>
<protein>
    <submittedName>
        <fullName evidence="2">LON peptidase substrate-binding domain-containing protein</fullName>
    </submittedName>
</protein>
<dbReference type="PANTHER" id="PTHR46732">
    <property type="entry name" value="ATP-DEPENDENT PROTEASE LA (LON) DOMAIN PROTEIN"/>
    <property type="match status" value="1"/>
</dbReference>
<evidence type="ECO:0000313" key="2">
    <source>
        <dbReference type="EMBL" id="NHC12252.1"/>
    </source>
</evidence>
<dbReference type="InterPro" id="IPR046336">
    <property type="entry name" value="Lon_prtase_N_sf"/>
</dbReference>
<name>A0ABX0GN53_9ACTN</name>